<dbReference type="SMART" id="SM00220">
    <property type="entry name" value="S_TKc"/>
    <property type="match status" value="1"/>
</dbReference>
<evidence type="ECO:0000256" key="5">
    <source>
        <dbReference type="PROSITE-ProRule" id="PRU10141"/>
    </source>
</evidence>
<evidence type="ECO:0000256" key="1">
    <source>
        <dbReference type="ARBA" id="ARBA00022679"/>
    </source>
</evidence>
<dbReference type="STRING" id="3076.A0A2P6U4V3"/>
<dbReference type="PANTHER" id="PTHR24347">
    <property type="entry name" value="SERINE/THREONINE-PROTEIN KINASE"/>
    <property type="match status" value="1"/>
</dbReference>
<dbReference type="InterPro" id="IPR017441">
    <property type="entry name" value="Protein_kinase_ATP_BS"/>
</dbReference>
<reference evidence="8 9" key="1">
    <citation type="journal article" date="2018" name="Plant J.">
        <title>Genome sequences of Chlorella sorokiniana UTEX 1602 and Micractinium conductrix SAG 241.80: implications to maltose excretion by a green alga.</title>
        <authorList>
            <person name="Arriola M.B."/>
            <person name="Velmurugan N."/>
            <person name="Zhang Y."/>
            <person name="Plunkett M.H."/>
            <person name="Hondzo H."/>
            <person name="Barney B.M."/>
        </authorList>
    </citation>
    <scope>NUCLEOTIDE SEQUENCE [LARGE SCALE GENOMIC DNA]</scope>
    <source>
        <strain evidence="9">UTEX 1602</strain>
    </source>
</reference>
<feature type="domain" description="Protein kinase" evidence="7">
    <location>
        <begin position="39"/>
        <end position="324"/>
    </location>
</feature>
<dbReference type="PROSITE" id="PS00108">
    <property type="entry name" value="PROTEIN_KINASE_ST"/>
    <property type="match status" value="1"/>
</dbReference>
<dbReference type="SUPFAM" id="SSF56112">
    <property type="entry name" value="Protein kinase-like (PK-like)"/>
    <property type="match status" value="1"/>
</dbReference>
<keyword evidence="1" id="KW-0808">Transferase</keyword>
<dbReference type="AlphaFoldDB" id="A0A2P6U4V3"/>
<dbReference type="InterPro" id="IPR008271">
    <property type="entry name" value="Ser/Thr_kinase_AS"/>
</dbReference>
<dbReference type="GO" id="GO:0005524">
    <property type="term" value="F:ATP binding"/>
    <property type="evidence" value="ECO:0007669"/>
    <property type="project" value="UniProtKB-UniRule"/>
</dbReference>
<proteinExistence type="inferred from homology"/>
<accession>A0A2P6U4V3</accession>
<keyword evidence="9" id="KW-1185">Reference proteome</keyword>
<keyword evidence="2 5" id="KW-0547">Nucleotide-binding</keyword>
<protein>
    <submittedName>
        <fullName evidence="8">Pkinase-domain-containing</fullName>
    </submittedName>
</protein>
<dbReference type="OrthoDB" id="40902at2759"/>
<dbReference type="PROSITE" id="PS00107">
    <property type="entry name" value="PROTEIN_KINASE_ATP"/>
    <property type="match status" value="1"/>
</dbReference>
<keyword evidence="4 5" id="KW-0067">ATP-binding</keyword>
<evidence type="ECO:0000256" key="2">
    <source>
        <dbReference type="ARBA" id="ARBA00022741"/>
    </source>
</evidence>
<evidence type="ECO:0000259" key="7">
    <source>
        <dbReference type="PROSITE" id="PS50011"/>
    </source>
</evidence>
<keyword evidence="3" id="KW-0418">Kinase</keyword>
<evidence type="ECO:0000313" key="9">
    <source>
        <dbReference type="Proteomes" id="UP000239899"/>
    </source>
</evidence>
<evidence type="ECO:0000313" key="8">
    <source>
        <dbReference type="EMBL" id="PRW61339.1"/>
    </source>
</evidence>
<dbReference type="Gene3D" id="1.10.510.10">
    <property type="entry name" value="Transferase(Phosphotransferase) domain 1"/>
    <property type="match status" value="1"/>
</dbReference>
<organism evidence="8 9">
    <name type="scientific">Chlorella sorokiniana</name>
    <name type="common">Freshwater green alga</name>
    <dbReference type="NCBI Taxonomy" id="3076"/>
    <lineage>
        <taxon>Eukaryota</taxon>
        <taxon>Viridiplantae</taxon>
        <taxon>Chlorophyta</taxon>
        <taxon>core chlorophytes</taxon>
        <taxon>Trebouxiophyceae</taxon>
        <taxon>Chlorellales</taxon>
        <taxon>Chlorellaceae</taxon>
        <taxon>Chlorella clade</taxon>
        <taxon>Chlorella</taxon>
    </lineage>
</organism>
<dbReference type="EMBL" id="LHPG02000001">
    <property type="protein sequence ID" value="PRW61339.1"/>
    <property type="molecule type" value="Genomic_DNA"/>
</dbReference>
<name>A0A2P6U4V3_CHLSO</name>
<sequence>MGCAGSTPAKPAAAAVETEVAYPEDGKKLRRDATLEQEYDLGGQLGEGGYSRVKLATHRETGQQYAIKIIPLPKPGQSVNKYLSNRGAIMKEIDALLDLDHPNVVGLKEYFVQNNRVYLVMELLQGGELLDSVLEQGHYSEADARTVFRQVVLAIQYIHSQGIVHRDLKLDNLLLVTPGNISNIKIVDFGFARKEHAGSAGRLNNMQTVCGTPGYIAPEVIRGIMQPSGDPVKEGCEDPNHHYGPPCDLWSAGIVLYMLLSGMPPFYDKSEPRLLRSIISGKFSFKDPVWEPVSGEAKDLIRKLLVVDPAQRLTCEQVLEHPWMQGSGGAEHLPRTAARIQDAITRRRSSSRLTLQQRISEAIDASRSVTPTVSRTL</sequence>
<dbReference type="Pfam" id="PF00069">
    <property type="entry name" value="Pkinase"/>
    <property type="match status" value="1"/>
</dbReference>
<feature type="binding site" evidence="5">
    <location>
        <position position="68"/>
    </location>
    <ligand>
        <name>ATP</name>
        <dbReference type="ChEBI" id="CHEBI:30616"/>
    </ligand>
</feature>
<keyword evidence="6" id="KW-0723">Serine/threonine-protein kinase</keyword>
<dbReference type="CDD" id="cd05117">
    <property type="entry name" value="STKc_CAMK"/>
    <property type="match status" value="1"/>
</dbReference>
<dbReference type="InterPro" id="IPR000719">
    <property type="entry name" value="Prot_kinase_dom"/>
</dbReference>
<dbReference type="GO" id="GO:0004674">
    <property type="term" value="F:protein serine/threonine kinase activity"/>
    <property type="evidence" value="ECO:0007669"/>
    <property type="project" value="UniProtKB-KW"/>
</dbReference>
<comment type="caution">
    <text evidence="8">The sequence shown here is derived from an EMBL/GenBank/DDBJ whole genome shotgun (WGS) entry which is preliminary data.</text>
</comment>
<dbReference type="FunFam" id="1.10.510.10:FF:000571">
    <property type="entry name" value="Maternal embryonic leucine zipper kinase"/>
    <property type="match status" value="1"/>
</dbReference>
<comment type="similarity">
    <text evidence="6">Belongs to the protein kinase superfamily.</text>
</comment>
<evidence type="ECO:0000256" key="3">
    <source>
        <dbReference type="ARBA" id="ARBA00022777"/>
    </source>
</evidence>
<dbReference type="InterPro" id="IPR011009">
    <property type="entry name" value="Kinase-like_dom_sf"/>
</dbReference>
<dbReference type="Proteomes" id="UP000239899">
    <property type="component" value="Unassembled WGS sequence"/>
</dbReference>
<evidence type="ECO:0000256" key="6">
    <source>
        <dbReference type="RuleBase" id="RU000304"/>
    </source>
</evidence>
<evidence type="ECO:0000256" key="4">
    <source>
        <dbReference type="ARBA" id="ARBA00022840"/>
    </source>
</evidence>
<gene>
    <name evidence="8" type="ORF">C2E21_0377</name>
</gene>
<dbReference type="PROSITE" id="PS50011">
    <property type="entry name" value="PROTEIN_KINASE_DOM"/>
    <property type="match status" value="1"/>
</dbReference>